<reference evidence="3 4" key="2">
    <citation type="journal article" date="2017" name="Antonie Van Leeuwenhoek">
        <title>Rhizobium rhizosphaerae sp. nov., a novel species isolated from rice rhizosphere.</title>
        <authorList>
            <person name="Zhao J.J."/>
            <person name="Zhang J."/>
            <person name="Zhang R.J."/>
            <person name="Zhang C.W."/>
            <person name="Yin H.Q."/>
            <person name="Zhang X.X."/>
        </authorList>
    </citation>
    <scope>NUCLEOTIDE SEQUENCE [LARGE SCALE GENOMIC DNA]</scope>
    <source>
        <strain evidence="3 4">ACAM 611</strain>
    </source>
</reference>
<feature type="transmembrane region" description="Helical" evidence="2">
    <location>
        <begin position="201"/>
        <end position="229"/>
    </location>
</feature>
<comment type="caution">
    <text evidence="3">The sequence shown here is derived from an EMBL/GenBank/DDBJ whole genome shotgun (WGS) entry which is preliminary data.</text>
</comment>
<proteinExistence type="predicted"/>
<evidence type="ECO:0000256" key="1">
    <source>
        <dbReference type="SAM" id="MobiDB-lite"/>
    </source>
</evidence>
<dbReference type="PANTHER" id="PTHR40076:SF1">
    <property type="entry name" value="MEMBRANE PROTEIN"/>
    <property type="match status" value="1"/>
</dbReference>
<evidence type="ECO:0000256" key="2">
    <source>
        <dbReference type="SAM" id="Phobius"/>
    </source>
</evidence>
<reference evidence="3 4" key="1">
    <citation type="journal article" date="2012" name="J. Bacteriol.">
        <title>Genome sequence of proteorhodopsin-containing sea ice bacterium Glaciecola punicea ACAM 611T.</title>
        <authorList>
            <person name="Qin Q.-L."/>
            <person name="Xie B.-B."/>
            <person name="Shu Y.-L."/>
            <person name="Rong J.-C."/>
            <person name="Zhao D.-L."/>
            <person name="Zhang X.-Y."/>
            <person name="Chen X.-L."/>
            <person name="Zhou B.-C."/>
            <person name="Zhanga Y.-Z."/>
        </authorList>
    </citation>
    <scope>NUCLEOTIDE SEQUENCE [LARGE SCALE GENOMIC DNA]</scope>
    <source>
        <strain evidence="3 4">ACAM 611</strain>
    </source>
</reference>
<name>H5T9M1_9ALTE</name>
<dbReference type="AlphaFoldDB" id="H5T9M1"/>
<gene>
    <name evidence="3" type="ORF">GPUN_0863</name>
</gene>
<evidence type="ECO:0008006" key="5">
    <source>
        <dbReference type="Google" id="ProtNLM"/>
    </source>
</evidence>
<keyword evidence="2" id="KW-1133">Transmembrane helix</keyword>
<feature type="compositionally biased region" description="Pro residues" evidence="1">
    <location>
        <begin position="1"/>
        <end position="10"/>
    </location>
</feature>
<feature type="transmembrane region" description="Helical" evidence="2">
    <location>
        <begin position="53"/>
        <end position="74"/>
    </location>
</feature>
<sequence>MSENNTPPPENNHSSPNEPAAENGRFNGFNGGYDFDIKSILKRAHTLSSQNNWTLVLALACIWATTLAIYLVYIDAFGITDIALLITPESPLTQTQQVMIELTLTFALAPLWTGVNMLAINTMRDKSVPVFSIFQYFRLLPALALASICVDILFTFGFTLFFIPGFYIFAVTTFTLPLIADKKIRPLKAIMCSIKMSNVYIWKMLQLYLIFLAMLVVVFISFGIAYLWIGPLYFNAKAVLYQDLFCIDQSSESDESSIKNEGLFNA</sequence>
<dbReference type="EMBL" id="BAET01000007">
    <property type="protein sequence ID" value="GAB54998.1"/>
    <property type="molecule type" value="Genomic_DNA"/>
</dbReference>
<feature type="transmembrane region" description="Helical" evidence="2">
    <location>
        <begin position="94"/>
        <end position="115"/>
    </location>
</feature>
<keyword evidence="4" id="KW-1185">Reference proteome</keyword>
<evidence type="ECO:0000313" key="4">
    <source>
        <dbReference type="Proteomes" id="UP000053586"/>
    </source>
</evidence>
<dbReference type="PANTHER" id="PTHR40076">
    <property type="entry name" value="MEMBRANE PROTEIN-RELATED"/>
    <property type="match status" value="1"/>
</dbReference>
<evidence type="ECO:0000313" key="3">
    <source>
        <dbReference type="EMBL" id="GAB54998.1"/>
    </source>
</evidence>
<dbReference type="Proteomes" id="UP000053586">
    <property type="component" value="Unassembled WGS sequence"/>
</dbReference>
<feature type="region of interest" description="Disordered" evidence="1">
    <location>
        <begin position="1"/>
        <end position="23"/>
    </location>
</feature>
<dbReference type="OrthoDB" id="5915045at2"/>
<dbReference type="eggNOG" id="COG5473">
    <property type="taxonomic scope" value="Bacteria"/>
</dbReference>
<keyword evidence="2" id="KW-0472">Membrane</keyword>
<accession>H5T9M1</accession>
<protein>
    <recommendedName>
        <fullName evidence="5">Integral membrane protein</fullName>
    </recommendedName>
</protein>
<feature type="transmembrane region" description="Helical" evidence="2">
    <location>
        <begin position="160"/>
        <end position="180"/>
    </location>
</feature>
<keyword evidence="2" id="KW-0812">Transmembrane</keyword>
<dbReference type="STRING" id="56804.BAE46_00650"/>
<dbReference type="RefSeq" id="WP_006003655.1">
    <property type="nucleotide sequence ID" value="NZ_BAET01000007.1"/>
</dbReference>
<feature type="transmembrane region" description="Helical" evidence="2">
    <location>
        <begin position="136"/>
        <end position="154"/>
    </location>
</feature>
<organism evidence="3 4">
    <name type="scientific">Glaciecola punicea ACAM 611</name>
    <dbReference type="NCBI Taxonomy" id="1121923"/>
    <lineage>
        <taxon>Bacteria</taxon>
        <taxon>Pseudomonadati</taxon>
        <taxon>Pseudomonadota</taxon>
        <taxon>Gammaproteobacteria</taxon>
        <taxon>Alteromonadales</taxon>
        <taxon>Alteromonadaceae</taxon>
        <taxon>Glaciecola</taxon>
    </lineage>
</organism>
<dbReference type="InterPro" id="IPR010380">
    <property type="entry name" value="DUF975"/>
</dbReference>